<dbReference type="GeneID" id="20225133"/>
<dbReference type="OrthoDB" id="6375767at2759"/>
<keyword evidence="1" id="KW-0677">Repeat</keyword>
<dbReference type="GO" id="GO:0015629">
    <property type="term" value="C:actin cytoskeleton"/>
    <property type="evidence" value="ECO:0007669"/>
    <property type="project" value="TreeGrafter"/>
</dbReference>
<dbReference type="GO" id="GO:0051015">
    <property type="term" value="F:actin filament binding"/>
    <property type="evidence" value="ECO:0007669"/>
    <property type="project" value="InterPro"/>
</dbReference>
<dbReference type="PANTHER" id="PTHR11977">
    <property type="entry name" value="VILLIN"/>
    <property type="match status" value="1"/>
</dbReference>
<dbReference type="InParanoid" id="F0YBT0"/>
<organism evidence="5">
    <name type="scientific">Aureococcus anophagefferens</name>
    <name type="common">Harmful bloom alga</name>
    <dbReference type="NCBI Taxonomy" id="44056"/>
    <lineage>
        <taxon>Eukaryota</taxon>
        <taxon>Sar</taxon>
        <taxon>Stramenopiles</taxon>
        <taxon>Ochrophyta</taxon>
        <taxon>Pelagophyceae</taxon>
        <taxon>Pelagomonadales</taxon>
        <taxon>Pelagomonadaceae</taxon>
        <taxon>Aureococcus</taxon>
    </lineage>
</organism>
<feature type="region of interest" description="Disordered" evidence="2">
    <location>
        <begin position="199"/>
        <end position="238"/>
    </location>
</feature>
<evidence type="ECO:0000313" key="5">
    <source>
        <dbReference type="Proteomes" id="UP000002729"/>
    </source>
</evidence>
<keyword evidence="5" id="KW-1185">Reference proteome</keyword>
<accession>F0YBT0</accession>
<evidence type="ECO:0000313" key="4">
    <source>
        <dbReference type="EMBL" id="EGB07331.1"/>
    </source>
</evidence>
<dbReference type="InterPro" id="IPR029006">
    <property type="entry name" value="ADF-H/Gelsolin-like_dom_sf"/>
</dbReference>
<dbReference type="InterPro" id="IPR007122">
    <property type="entry name" value="Villin/Gelsolin"/>
</dbReference>
<dbReference type="eggNOG" id="KOG0443">
    <property type="taxonomic scope" value="Eukaryota"/>
</dbReference>
<dbReference type="InterPro" id="IPR002108">
    <property type="entry name" value="ADF-H"/>
</dbReference>
<name>F0YBT0_AURAN</name>
<evidence type="ECO:0000256" key="2">
    <source>
        <dbReference type="SAM" id="MobiDB-lite"/>
    </source>
</evidence>
<dbReference type="EMBL" id="GL833131">
    <property type="protein sequence ID" value="EGB07331.1"/>
    <property type="molecule type" value="Genomic_DNA"/>
</dbReference>
<dbReference type="Gene3D" id="3.40.20.10">
    <property type="entry name" value="Severin"/>
    <property type="match status" value="2"/>
</dbReference>
<gene>
    <name evidence="4" type="ORF">AURANDRAFT_65042</name>
</gene>
<evidence type="ECO:0000256" key="1">
    <source>
        <dbReference type="ARBA" id="ARBA00022737"/>
    </source>
</evidence>
<feature type="compositionally biased region" description="Pro residues" evidence="2">
    <location>
        <begin position="293"/>
        <end position="302"/>
    </location>
</feature>
<dbReference type="GO" id="GO:0008154">
    <property type="term" value="P:actin polymerization or depolymerization"/>
    <property type="evidence" value="ECO:0007669"/>
    <property type="project" value="TreeGrafter"/>
</dbReference>
<feature type="region of interest" description="Disordered" evidence="2">
    <location>
        <begin position="289"/>
        <end position="316"/>
    </location>
</feature>
<protein>
    <recommendedName>
        <fullName evidence="3">ADF-H domain-containing protein</fullName>
    </recommendedName>
</protein>
<proteinExistence type="predicted"/>
<dbReference type="Pfam" id="PF00241">
    <property type="entry name" value="Cofilin_ADF"/>
    <property type="match status" value="1"/>
</dbReference>
<evidence type="ECO:0000259" key="3">
    <source>
        <dbReference type="Pfam" id="PF00241"/>
    </source>
</evidence>
<sequence>MEKLSANRDRGHGTLVAKFPNLEGTDFEGCGEDVGLAVWRVVKRKLVRAVDGDEVLGTPRVLRRSDVLLLLRTSGDGRERTWAAHTWKGGSASMIAEGMAGSMAAKLVNLLNVYAGSGAVTRHDSQDGDECAALKDALGAFAVEDGGAKVAAPAPKAAPAPVAKPAFALKKTAAKAPAPAPAAAPETTTKPAFALKKTAPRPEKPAAAAPPSPAFALKKTPAKPADFAPPPQPSTTPAFALKKTTVKPADFAPEPSKAPAFSLKKTASKPADFAPAPAPAPSKKVVIAAPDTAAPPPPPPGATPQTPRTPGGTVKETEFPNLKGTEFEGAGEHEGLEVWRVRGRKLVRAVDDGRDEIFRAPRVLRKADVVVLLATTGAGRKRRWAVYTWKGGGVGMIASGLGGSMAAKLVNQLEVHAGYGCVTREDATEGGESPGLKAALGDFETQDGAHEVLAKHADAARPVKLWRLDEGLFVRVEAKASSLSPQHAYVVDAGDARKTAPHAYSWAGAESGRVERALAEEMSRRLQYAEYPDASDAASHAVEGEAGDAVVRALLAPGACGAAAGDPRLRCPALFAWDGSAWAPMREDGGGNDVAEGGRLAASTLGPDGLFLVDAWAEAWLWRGRSFKGSFGAAKAAAASALGPAARPPAFAGVDVVRDRFEPALFGERFYGWGGGAINQGGTLEIGGYVPSKHDEERRSVKLRAVAEEAARMTQGGVGSLAAEGDESEAWISGGAERSGDESRVCLTMDLADDETGYVRVFRVDDDNELLELANSGEGYGVGPEASCWTSSDMIIACYGCKNGALHVVYTWEGDTASLKARTAAGLRVASLKDDCGWEGAEHQLYCYQNAEPALLVTVLRKHLGGHGLLTLRGRTAGGYLREHTADDDDAARGFDAPGGRVRALRVGSPPGSDAQDAELVRAAEEPLETLLGGYRFENEASWVFVKTAPDGSVDRRVAHGNDASPAVRGRAEAVAGFGDLARWLDAACSSGTITALEPTGAGPAAFAPLAPADFGAFGLDSMLYEGLEDLATFEDLPTGDDGLFSRTFKADATRPARLFEVSHAKRAVGGMFVTDLGRTFRQQDLLGNNMRGTFVLDGGGDVVYVWFGAGPVARTEAALAVAVGGGYAREVPTMDCYKLHAAERDRDATAPTARLKRVHGQHHRASMAPRRDCPDLSVVLVDAGAEPPEFVACFFGWQPLGQGNAFAEAFAGDVAAAVAGTMVLEEDEAAEKRSHEPVVTKNIEDDETMKRRARTLTRGRASEDKVQARSDGEVTIAERLGSKVSTGKRGSLHVAAPQPLTIVEDDEHRGCTIQRDVTALHGGDEDFLVYAYSGKKIVKRLAHGVGGLSALRGFLEADNVCYALAAYGAERLSEAAGTTVHQSVYVFVTWFPPGISPMVRGTVASHKAAIHSIFQPFQARRWSAAATAGSVDAAGAAASRGSDPARRYWLSPPPS</sequence>
<dbReference type="RefSeq" id="XP_009037958.1">
    <property type="nucleotide sequence ID" value="XM_009039710.1"/>
</dbReference>
<feature type="region of interest" description="Disordered" evidence="2">
    <location>
        <begin position="1437"/>
        <end position="1456"/>
    </location>
</feature>
<dbReference type="SUPFAM" id="SSF55753">
    <property type="entry name" value="Actin depolymerizing proteins"/>
    <property type="match status" value="2"/>
</dbReference>
<feature type="compositionally biased region" description="Low complexity" evidence="2">
    <location>
        <begin position="303"/>
        <end position="313"/>
    </location>
</feature>
<reference evidence="4 5" key="1">
    <citation type="journal article" date="2011" name="Proc. Natl. Acad. Sci. U.S.A.">
        <title>Niche of harmful alga Aureococcus anophagefferens revealed through ecogenomics.</title>
        <authorList>
            <person name="Gobler C.J."/>
            <person name="Berry D.L."/>
            <person name="Dyhrman S.T."/>
            <person name="Wilhelm S.W."/>
            <person name="Salamov A."/>
            <person name="Lobanov A.V."/>
            <person name="Zhang Y."/>
            <person name="Collier J.L."/>
            <person name="Wurch L.L."/>
            <person name="Kustka A.B."/>
            <person name="Dill B.D."/>
            <person name="Shah M."/>
            <person name="VerBerkmoes N.C."/>
            <person name="Kuo A."/>
            <person name="Terry A."/>
            <person name="Pangilinan J."/>
            <person name="Lindquist E.A."/>
            <person name="Lucas S."/>
            <person name="Paulsen I.T."/>
            <person name="Hattenrath-Lehmann T.K."/>
            <person name="Talmage S.C."/>
            <person name="Walker E.A."/>
            <person name="Koch F."/>
            <person name="Burson A.M."/>
            <person name="Marcoval M.A."/>
            <person name="Tang Y.Z."/>
            <person name="Lecleir G.R."/>
            <person name="Coyne K.J."/>
            <person name="Berg G.M."/>
            <person name="Bertrand E.M."/>
            <person name="Saito M.A."/>
            <person name="Gladyshev V.N."/>
            <person name="Grigoriev I.V."/>
        </authorList>
    </citation>
    <scope>NUCLEOTIDE SEQUENCE [LARGE SCALE GENOMIC DNA]</scope>
    <source>
        <strain evidence="5">CCMP 1984</strain>
    </source>
</reference>
<dbReference type="Proteomes" id="UP000002729">
    <property type="component" value="Unassembled WGS sequence"/>
</dbReference>
<dbReference type="GO" id="GO:0005737">
    <property type="term" value="C:cytoplasm"/>
    <property type="evidence" value="ECO:0007669"/>
    <property type="project" value="TreeGrafter"/>
</dbReference>
<dbReference type="PANTHER" id="PTHR11977:SF51">
    <property type="entry name" value="PROTEIN FLIGHTLESS-1 HOMOLOG"/>
    <property type="match status" value="1"/>
</dbReference>
<feature type="domain" description="ADF-H" evidence="3">
    <location>
        <begin position="1325"/>
        <end position="1420"/>
    </location>
</feature>
<dbReference type="KEGG" id="aaf:AURANDRAFT_65042"/>